<evidence type="ECO:0000256" key="2">
    <source>
        <dbReference type="ARBA" id="ARBA00023038"/>
    </source>
</evidence>
<dbReference type="PRINTS" id="PR01217">
    <property type="entry name" value="PRICHEXTENSN"/>
</dbReference>
<dbReference type="Proteomes" id="UP000031443">
    <property type="component" value="Unassembled WGS sequence"/>
</dbReference>
<dbReference type="EMBL" id="KB521472">
    <property type="protein sequence ID" value="EMP37650.1"/>
    <property type="molecule type" value="Genomic_DNA"/>
</dbReference>
<feature type="compositionally biased region" description="Low complexity" evidence="3">
    <location>
        <begin position="128"/>
        <end position="137"/>
    </location>
</feature>
<accession>M7BPK8</accession>
<feature type="region of interest" description="Disordered" evidence="3">
    <location>
        <begin position="216"/>
        <end position="365"/>
    </location>
</feature>
<feature type="compositionally biased region" description="Polar residues" evidence="3">
    <location>
        <begin position="324"/>
        <end position="344"/>
    </location>
</feature>
<keyword evidence="2" id="KW-0862">Zinc</keyword>
<protein>
    <submittedName>
        <fullName evidence="4">Lipoma-preferred partner like protein</fullName>
    </submittedName>
</protein>
<evidence type="ECO:0000256" key="3">
    <source>
        <dbReference type="SAM" id="MobiDB-lite"/>
    </source>
</evidence>
<reference evidence="5" key="1">
    <citation type="journal article" date="2013" name="Nat. Genet.">
        <title>The draft genomes of soft-shell turtle and green sea turtle yield insights into the development and evolution of the turtle-specific body plan.</title>
        <authorList>
            <person name="Wang Z."/>
            <person name="Pascual-Anaya J."/>
            <person name="Zadissa A."/>
            <person name="Li W."/>
            <person name="Niimura Y."/>
            <person name="Huang Z."/>
            <person name="Li C."/>
            <person name="White S."/>
            <person name="Xiong Z."/>
            <person name="Fang D."/>
            <person name="Wang B."/>
            <person name="Ming Y."/>
            <person name="Chen Y."/>
            <person name="Zheng Y."/>
            <person name="Kuraku S."/>
            <person name="Pignatelli M."/>
            <person name="Herrero J."/>
            <person name="Beal K."/>
            <person name="Nozawa M."/>
            <person name="Li Q."/>
            <person name="Wang J."/>
            <person name="Zhang H."/>
            <person name="Yu L."/>
            <person name="Shigenobu S."/>
            <person name="Wang J."/>
            <person name="Liu J."/>
            <person name="Flicek P."/>
            <person name="Searle S."/>
            <person name="Wang J."/>
            <person name="Kuratani S."/>
            <person name="Yin Y."/>
            <person name="Aken B."/>
            <person name="Zhang G."/>
            <person name="Irie N."/>
        </authorList>
    </citation>
    <scope>NUCLEOTIDE SEQUENCE [LARGE SCALE GENOMIC DNA]</scope>
</reference>
<keyword evidence="1" id="KW-0677">Repeat</keyword>
<keyword evidence="5" id="KW-1185">Reference proteome</keyword>
<feature type="region of interest" description="Disordered" evidence="3">
    <location>
        <begin position="127"/>
        <end position="203"/>
    </location>
</feature>
<evidence type="ECO:0000313" key="5">
    <source>
        <dbReference type="Proteomes" id="UP000031443"/>
    </source>
</evidence>
<dbReference type="GO" id="GO:0001725">
    <property type="term" value="C:stress fiber"/>
    <property type="evidence" value="ECO:0007669"/>
    <property type="project" value="TreeGrafter"/>
</dbReference>
<name>M7BPK8_CHEMY</name>
<evidence type="ECO:0000256" key="1">
    <source>
        <dbReference type="ARBA" id="ARBA00022737"/>
    </source>
</evidence>
<dbReference type="GO" id="GO:0005925">
    <property type="term" value="C:focal adhesion"/>
    <property type="evidence" value="ECO:0007669"/>
    <property type="project" value="TreeGrafter"/>
</dbReference>
<keyword evidence="2" id="KW-0479">Metal-binding</keyword>
<dbReference type="PANTHER" id="PTHR24207:SF0">
    <property type="entry name" value="LIPOMA-PREFERRED PARTNER"/>
    <property type="match status" value="1"/>
</dbReference>
<dbReference type="STRING" id="8469.M7BPK8"/>
<sequence>MQQVNPGEKTLEERRSSLDAEIDSLTSILADLESSSPYKPRTQQPLTTETVTRWCVLVHQSSVHADIALVKRVGGRPGDGAEVELSKQRRALAKLIAAALRMLASGSTRIGELGWGRDRIALPEEFRGSGFPTGSPVTSPPGSTPVTGHKRMVIPNQPPLTATKKSTAKAPVQPAAPPAPIPVTPVGTLKPQPQPVPASYITASTPTRPAFNVQVKTAQPSPHFQPPGPQPVQYGSLGPNQSYAPQPARPPGPAQYVPSQPRGPDYGYAPQPARPSEPGYGYAPSQGRYQDLYYPAGPGYGGRNGSEPSYVPQNTWKPEPAYPTANTMAQNPSGPYQPPSTKKTYITDPVLAPPPPPMQPKYLRKPLDNTANVSMCRPVSNLTCTGELREKLIKSNLTKGYL</sequence>
<dbReference type="PANTHER" id="PTHR24207">
    <property type="entry name" value="ZYX102 PROTEIN"/>
    <property type="match status" value="1"/>
</dbReference>
<dbReference type="GO" id="GO:0098609">
    <property type="term" value="P:cell-cell adhesion"/>
    <property type="evidence" value="ECO:0007669"/>
    <property type="project" value="TreeGrafter"/>
</dbReference>
<evidence type="ECO:0000313" key="4">
    <source>
        <dbReference type="EMBL" id="EMP37650.1"/>
    </source>
</evidence>
<gene>
    <name evidence="4" type="ORF">UY3_05164</name>
</gene>
<proteinExistence type="predicted"/>
<feature type="compositionally biased region" description="Pro residues" evidence="3">
    <location>
        <begin position="174"/>
        <end position="183"/>
    </location>
</feature>
<keyword evidence="2" id="KW-0440">LIM domain</keyword>
<dbReference type="AlphaFoldDB" id="M7BPK8"/>
<organism evidence="4 5">
    <name type="scientific">Chelonia mydas</name>
    <name type="common">Green sea-turtle</name>
    <name type="synonym">Chelonia agassizi</name>
    <dbReference type="NCBI Taxonomy" id="8469"/>
    <lineage>
        <taxon>Eukaryota</taxon>
        <taxon>Metazoa</taxon>
        <taxon>Chordata</taxon>
        <taxon>Craniata</taxon>
        <taxon>Vertebrata</taxon>
        <taxon>Euteleostomi</taxon>
        <taxon>Archelosauria</taxon>
        <taxon>Testudinata</taxon>
        <taxon>Testudines</taxon>
        <taxon>Cryptodira</taxon>
        <taxon>Durocryptodira</taxon>
        <taxon>Americhelydia</taxon>
        <taxon>Chelonioidea</taxon>
        <taxon>Cheloniidae</taxon>
        <taxon>Chelonia</taxon>
    </lineage>
</organism>